<comment type="caution">
    <text evidence="8">The sequence shown here is derived from an EMBL/GenBank/DDBJ whole genome shotgun (WGS) entry which is preliminary data.</text>
</comment>
<dbReference type="GO" id="GO:0046654">
    <property type="term" value="P:tetrahydrofolate biosynthetic process"/>
    <property type="evidence" value="ECO:0007669"/>
    <property type="project" value="InterPro"/>
</dbReference>
<evidence type="ECO:0000256" key="1">
    <source>
        <dbReference type="ARBA" id="ARBA00004903"/>
    </source>
</evidence>
<dbReference type="InterPro" id="IPR024072">
    <property type="entry name" value="DHFR-like_dom_sf"/>
</dbReference>
<evidence type="ECO:0000256" key="5">
    <source>
        <dbReference type="ARBA" id="ARBA00022857"/>
    </source>
</evidence>
<dbReference type="AlphaFoldDB" id="A0A9D1L8C8"/>
<dbReference type="GO" id="GO:0004146">
    <property type="term" value="F:dihydrofolate reductase activity"/>
    <property type="evidence" value="ECO:0007669"/>
    <property type="project" value="UniProtKB-EC"/>
</dbReference>
<dbReference type="PANTHER" id="PTHR48069">
    <property type="entry name" value="DIHYDROFOLATE REDUCTASE"/>
    <property type="match status" value="1"/>
</dbReference>
<dbReference type="GO" id="GO:0005829">
    <property type="term" value="C:cytosol"/>
    <property type="evidence" value="ECO:0007669"/>
    <property type="project" value="TreeGrafter"/>
</dbReference>
<dbReference type="Pfam" id="PF00186">
    <property type="entry name" value="DHFR_1"/>
    <property type="match status" value="1"/>
</dbReference>
<dbReference type="GO" id="GO:0046452">
    <property type="term" value="P:dihydrofolate metabolic process"/>
    <property type="evidence" value="ECO:0007669"/>
    <property type="project" value="TreeGrafter"/>
</dbReference>
<evidence type="ECO:0000313" key="8">
    <source>
        <dbReference type="EMBL" id="HIU28779.1"/>
    </source>
</evidence>
<feature type="domain" description="DHFR" evidence="7">
    <location>
        <begin position="1"/>
        <end position="175"/>
    </location>
</feature>
<dbReference type="PANTHER" id="PTHR48069:SF3">
    <property type="entry name" value="DIHYDROFOLATE REDUCTASE"/>
    <property type="match status" value="1"/>
</dbReference>
<evidence type="ECO:0000256" key="2">
    <source>
        <dbReference type="ARBA" id="ARBA00009539"/>
    </source>
</evidence>
<evidence type="ECO:0000259" key="7">
    <source>
        <dbReference type="PROSITE" id="PS51330"/>
    </source>
</evidence>
<dbReference type="Gene3D" id="3.40.430.10">
    <property type="entry name" value="Dihydrofolate Reductase, subunit A"/>
    <property type="match status" value="1"/>
</dbReference>
<dbReference type="InterPro" id="IPR001796">
    <property type="entry name" value="DHFR_dom"/>
</dbReference>
<proteinExistence type="inferred from homology"/>
<reference evidence="8" key="1">
    <citation type="submission" date="2020-10" db="EMBL/GenBank/DDBJ databases">
        <authorList>
            <person name="Gilroy R."/>
        </authorList>
    </citation>
    <scope>NUCLEOTIDE SEQUENCE</scope>
    <source>
        <strain evidence="8">CHK195-4489</strain>
    </source>
</reference>
<keyword evidence="5" id="KW-0521">NADP</keyword>
<evidence type="ECO:0000256" key="4">
    <source>
        <dbReference type="ARBA" id="ARBA00022563"/>
    </source>
</evidence>
<evidence type="ECO:0000313" key="9">
    <source>
        <dbReference type="Proteomes" id="UP000824089"/>
    </source>
</evidence>
<gene>
    <name evidence="8" type="ORF">IAD50_00615</name>
</gene>
<protein>
    <recommendedName>
        <fullName evidence="3">dihydrofolate reductase</fullName>
        <ecNumber evidence="3">1.5.1.3</ecNumber>
    </recommendedName>
</protein>
<keyword evidence="4" id="KW-0554">One-carbon metabolism</keyword>
<name>A0A9D1L8C8_9CLOT</name>
<sequence>MNIIVAVDSEWGIGYKGDLLARVKEDLQNFARLTTGKTVILGSNTLATFPGGRVLKDRRNIVLNPDPEYAPEGAVVVHSLEELFACLESLQRDGLRLDDVFVIGGASVYRQLLPYCEKAYVTVFRRCFEKDVWFPNLDELPEWRLVCESEPVFGKFRGAGGAEGEISFVFREYSRVKAAPLFA</sequence>
<dbReference type="EMBL" id="DVMM01000011">
    <property type="protein sequence ID" value="HIU28779.1"/>
    <property type="molecule type" value="Genomic_DNA"/>
</dbReference>
<evidence type="ECO:0000256" key="3">
    <source>
        <dbReference type="ARBA" id="ARBA00012856"/>
    </source>
</evidence>
<dbReference type="GO" id="GO:0046655">
    <property type="term" value="P:folic acid metabolic process"/>
    <property type="evidence" value="ECO:0007669"/>
    <property type="project" value="TreeGrafter"/>
</dbReference>
<evidence type="ECO:0000256" key="6">
    <source>
        <dbReference type="ARBA" id="ARBA00023002"/>
    </source>
</evidence>
<keyword evidence="6" id="KW-0560">Oxidoreductase</keyword>
<dbReference type="GO" id="GO:0050661">
    <property type="term" value="F:NADP binding"/>
    <property type="evidence" value="ECO:0007669"/>
    <property type="project" value="InterPro"/>
</dbReference>
<dbReference type="EC" id="1.5.1.3" evidence="3"/>
<accession>A0A9D1L8C8</accession>
<comment type="similarity">
    <text evidence="2">Belongs to the dihydrofolate reductase family.</text>
</comment>
<dbReference type="Proteomes" id="UP000824089">
    <property type="component" value="Unassembled WGS sequence"/>
</dbReference>
<dbReference type="CDD" id="cd00209">
    <property type="entry name" value="DHFR"/>
    <property type="match status" value="1"/>
</dbReference>
<dbReference type="PROSITE" id="PS51330">
    <property type="entry name" value="DHFR_2"/>
    <property type="match status" value="1"/>
</dbReference>
<dbReference type="PRINTS" id="PR00070">
    <property type="entry name" value="DHFR"/>
</dbReference>
<comment type="pathway">
    <text evidence="1">Cofactor biosynthesis; tetrahydrofolate biosynthesis; 5,6,7,8-tetrahydrofolate from 7,8-dihydrofolate: step 1/1.</text>
</comment>
<dbReference type="InterPro" id="IPR012259">
    <property type="entry name" value="DHFR"/>
</dbReference>
<dbReference type="SUPFAM" id="SSF53597">
    <property type="entry name" value="Dihydrofolate reductase-like"/>
    <property type="match status" value="1"/>
</dbReference>
<reference evidence="8" key="2">
    <citation type="journal article" date="2021" name="PeerJ">
        <title>Extensive microbial diversity within the chicken gut microbiome revealed by metagenomics and culture.</title>
        <authorList>
            <person name="Gilroy R."/>
            <person name="Ravi A."/>
            <person name="Getino M."/>
            <person name="Pursley I."/>
            <person name="Horton D.L."/>
            <person name="Alikhan N.F."/>
            <person name="Baker D."/>
            <person name="Gharbi K."/>
            <person name="Hall N."/>
            <person name="Watson M."/>
            <person name="Adriaenssens E.M."/>
            <person name="Foster-Nyarko E."/>
            <person name="Jarju S."/>
            <person name="Secka A."/>
            <person name="Antonio M."/>
            <person name="Oren A."/>
            <person name="Chaudhuri R.R."/>
            <person name="La Ragione R."/>
            <person name="Hildebrand F."/>
            <person name="Pallen M.J."/>
        </authorList>
    </citation>
    <scope>NUCLEOTIDE SEQUENCE</scope>
    <source>
        <strain evidence="8">CHK195-4489</strain>
    </source>
</reference>
<dbReference type="GO" id="GO:0006730">
    <property type="term" value="P:one-carbon metabolic process"/>
    <property type="evidence" value="ECO:0007669"/>
    <property type="project" value="UniProtKB-KW"/>
</dbReference>
<organism evidence="8 9">
    <name type="scientific">Candidatus Egerieisoma faecipullorum</name>
    <dbReference type="NCBI Taxonomy" id="2840963"/>
    <lineage>
        <taxon>Bacteria</taxon>
        <taxon>Bacillati</taxon>
        <taxon>Bacillota</taxon>
        <taxon>Clostridia</taxon>
        <taxon>Eubacteriales</taxon>
        <taxon>Clostridiaceae</taxon>
        <taxon>Clostridiaceae incertae sedis</taxon>
        <taxon>Candidatus Egerieisoma</taxon>
    </lineage>
</organism>